<gene>
    <name evidence="2" type="primary">109592741</name>
</gene>
<evidence type="ECO:0000313" key="3">
    <source>
        <dbReference type="Proteomes" id="UP000007879"/>
    </source>
</evidence>
<dbReference type="Proteomes" id="UP000007879">
    <property type="component" value="Unassembled WGS sequence"/>
</dbReference>
<evidence type="ECO:0000313" key="2">
    <source>
        <dbReference type="EnsemblMetazoa" id="Aqu2.1.02310_001"/>
    </source>
</evidence>
<dbReference type="EnsemblMetazoa" id="XM_020008117.1">
    <property type="protein sequence ID" value="XP_019863676.1"/>
    <property type="gene ID" value="LOC109592741"/>
</dbReference>
<reference evidence="3" key="1">
    <citation type="journal article" date="2010" name="Nature">
        <title>The Amphimedon queenslandica genome and the evolution of animal complexity.</title>
        <authorList>
            <person name="Srivastava M."/>
            <person name="Simakov O."/>
            <person name="Chapman J."/>
            <person name="Fahey B."/>
            <person name="Gauthier M.E."/>
            <person name="Mitros T."/>
            <person name="Richards G.S."/>
            <person name="Conaco C."/>
            <person name="Dacre M."/>
            <person name="Hellsten U."/>
            <person name="Larroux C."/>
            <person name="Putnam N.H."/>
            <person name="Stanke M."/>
            <person name="Adamska M."/>
            <person name="Darling A."/>
            <person name="Degnan S.M."/>
            <person name="Oakley T.H."/>
            <person name="Plachetzki D.C."/>
            <person name="Zhai Y."/>
            <person name="Adamski M."/>
            <person name="Calcino A."/>
            <person name="Cummins S.F."/>
            <person name="Goodstein D.M."/>
            <person name="Harris C."/>
            <person name="Jackson D.J."/>
            <person name="Leys S.P."/>
            <person name="Shu S."/>
            <person name="Woodcroft B.J."/>
            <person name="Vervoort M."/>
            <person name="Kosik K.S."/>
            <person name="Manning G."/>
            <person name="Degnan B.M."/>
            <person name="Rokhsar D.S."/>
        </authorList>
    </citation>
    <scope>NUCLEOTIDE SEQUENCE [LARGE SCALE GENOMIC DNA]</scope>
</reference>
<protein>
    <submittedName>
        <fullName evidence="2">Uncharacterized protein</fullName>
    </submittedName>
</protein>
<proteinExistence type="predicted"/>
<accession>A0A1X7SJR4</accession>
<feature type="region of interest" description="Disordered" evidence="1">
    <location>
        <begin position="52"/>
        <end position="112"/>
    </location>
</feature>
<name>A0A1X7SJR4_AMPQE</name>
<dbReference type="AlphaFoldDB" id="A0A1X7SJR4"/>
<dbReference type="OrthoDB" id="6252479at2759"/>
<evidence type="ECO:0000256" key="1">
    <source>
        <dbReference type="SAM" id="MobiDB-lite"/>
    </source>
</evidence>
<keyword evidence="3" id="KW-1185">Reference proteome</keyword>
<dbReference type="EnsemblMetazoa" id="Aqu2.1.02310_001">
    <property type="protein sequence ID" value="Aqu2.1.02310_001"/>
    <property type="gene ID" value="Aqu2.1.02310"/>
</dbReference>
<organism evidence="2">
    <name type="scientific">Amphimedon queenslandica</name>
    <name type="common">Sponge</name>
    <dbReference type="NCBI Taxonomy" id="400682"/>
    <lineage>
        <taxon>Eukaryota</taxon>
        <taxon>Metazoa</taxon>
        <taxon>Porifera</taxon>
        <taxon>Demospongiae</taxon>
        <taxon>Heteroscleromorpha</taxon>
        <taxon>Haplosclerida</taxon>
        <taxon>Niphatidae</taxon>
        <taxon>Amphimedon</taxon>
    </lineage>
</organism>
<feature type="region of interest" description="Disordered" evidence="1">
    <location>
        <begin position="1"/>
        <end position="36"/>
    </location>
</feature>
<reference evidence="2" key="2">
    <citation type="submission" date="2017-05" db="UniProtKB">
        <authorList>
            <consortium name="EnsemblMetazoa"/>
        </authorList>
    </citation>
    <scope>IDENTIFICATION</scope>
</reference>
<sequence>MREENRRSKHKESALLPNPNILNESGHHERMHGGVIDPETGRAMQYERTVEIELQETQRGGKKRVKKTIEKTSWLGLPKPGIQKPLFQDDSSDDDQDLPPIKESNPLYSTDPYETDFSNPVYHKEATDLGGGGGGGRAIGTSVLGTESVEMDELVPLSPDDVAKISEAEVPIGQSDTLY</sequence>
<dbReference type="KEGG" id="aqu:109592741"/>
<dbReference type="InParanoid" id="A0A1X7SJR4"/>